<evidence type="ECO:0000313" key="4">
    <source>
        <dbReference type="Proteomes" id="UP000625551"/>
    </source>
</evidence>
<gene>
    <name evidence="3" type="ORF">H9Q13_12965</name>
</gene>
<dbReference type="InterPro" id="IPR012347">
    <property type="entry name" value="Ferritin-like"/>
</dbReference>
<name>A0ABR7XIF3_9BACT</name>
<dbReference type="InterPro" id="IPR025419">
    <property type="entry name" value="DUF4142"/>
</dbReference>
<dbReference type="PROSITE" id="PS51257">
    <property type="entry name" value="PROKAR_LIPOPROTEIN"/>
    <property type="match status" value="1"/>
</dbReference>
<comment type="caution">
    <text evidence="3">The sequence shown here is derived from an EMBL/GenBank/DDBJ whole genome shotgun (WGS) entry which is preliminary data.</text>
</comment>
<feature type="domain" description="DUF4142" evidence="2">
    <location>
        <begin position="44"/>
        <end position="173"/>
    </location>
</feature>
<feature type="signal peptide" evidence="1">
    <location>
        <begin position="1"/>
        <end position="22"/>
    </location>
</feature>
<keyword evidence="1" id="KW-0732">Signal</keyword>
<reference evidence="3 4" key="1">
    <citation type="submission" date="2020-09" db="EMBL/GenBank/DDBJ databases">
        <title>Genome sequencing and assembly of Pontibacter sp.</title>
        <authorList>
            <person name="Chhetri G."/>
        </authorList>
    </citation>
    <scope>NUCLEOTIDE SEQUENCE [LARGE SCALE GENOMIC DNA]</scope>
    <source>
        <strain evidence="3 4">JH31</strain>
    </source>
</reference>
<feature type="chain" id="PRO_5047288130" evidence="1">
    <location>
        <begin position="23"/>
        <end position="185"/>
    </location>
</feature>
<dbReference type="Gene3D" id="1.20.1260.10">
    <property type="match status" value="1"/>
</dbReference>
<proteinExistence type="predicted"/>
<sequence>MFTDKLLSIAFGLLFLLTIACGDTVETETGEAITPPAVKEMSRTAAFVDYAASTNMLQAKLAQLAIEKGQSEEVKAMGEQMLAFYGSALDELRTVAKAEGLHSSLPDSLGTADQETIEEFRKLPAAEFDERYRQYVDSSQKSQQEHYQEMLVRTEEEEIRKWISEMQLQLQARRKLSLEYDSTGK</sequence>
<evidence type="ECO:0000259" key="2">
    <source>
        <dbReference type="Pfam" id="PF13628"/>
    </source>
</evidence>
<dbReference type="Pfam" id="PF13628">
    <property type="entry name" value="DUF4142"/>
    <property type="match status" value="1"/>
</dbReference>
<dbReference type="Proteomes" id="UP000625551">
    <property type="component" value="Unassembled WGS sequence"/>
</dbReference>
<dbReference type="EMBL" id="JACXAJ010000006">
    <property type="protein sequence ID" value="MBD1398080.1"/>
    <property type="molecule type" value="Genomic_DNA"/>
</dbReference>
<evidence type="ECO:0000313" key="3">
    <source>
        <dbReference type="EMBL" id="MBD1398080.1"/>
    </source>
</evidence>
<evidence type="ECO:0000256" key="1">
    <source>
        <dbReference type="SAM" id="SignalP"/>
    </source>
</evidence>
<accession>A0ABR7XIF3</accession>
<protein>
    <submittedName>
        <fullName evidence="3">DUF4142 domain-containing protein</fullName>
    </submittedName>
</protein>
<dbReference type="PANTHER" id="PTHR38593:SF1">
    <property type="entry name" value="BLR2558 PROTEIN"/>
    <property type="match status" value="1"/>
</dbReference>
<dbReference type="PANTHER" id="PTHR38593">
    <property type="entry name" value="BLR2558 PROTEIN"/>
    <property type="match status" value="1"/>
</dbReference>
<keyword evidence="4" id="KW-1185">Reference proteome</keyword>
<organism evidence="3 4">
    <name type="scientific">Pontibacter aquaedesilientis</name>
    <dbReference type="NCBI Taxonomy" id="2766980"/>
    <lineage>
        <taxon>Bacteria</taxon>
        <taxon>Pseudomonadati</taxon>
        <taxon>Bacteroidota</taxon>
        <taxon>Cytophagia</taxon>
        <taxon>Cytophagales</taxon>
        <taxon>Hymenobacteraceae</taxon>
        <taxon>Pontibacter</taxon>
    </lineage>
</organism>